<reference evidence="2" key="1">
    <citation type="journal article" date="2020" name="mSystems">
        <title>Genome- and Community-Level Interaction Insights into Carbon Utilization and Element Cycling Functions of Hydrothermarchaeota in Hydrothermal Sediment.</title>
        <authorList>
            <person name="Zhou Z."/>
            <person name="Liu Y."/>
            <person name="Xu W."/>
            <person name="Pan J."/>
            <person name="Luo Z.H."/>
            <person name="Li M."/>
        </authorList>
    </citation>
    <scope>NUCLEOTIDE SEQUENCE [LARGE SCALE GENOMIC DNA]</scope>
    <source>
        <strain evidence="2">SpSt-477</strain>
    </source>
</reference>
<dbReference type="Gene3D" id="3.40.630.30">
    <property type="match status" value="1"/>
</dbReference>
<keyword evidence="2" id="KW-0808">Transferase</keyword>
<comment type="caution">
    <text evidence="2">The sequence shown here is derived from an EMBL/GenBank/DDBJ whole genome shotgun (WGS) entry which is preliminary data.</text>
</comment>
<dbReference type="CDD" id="cd04301">
    <property type="entry name" value="NAT_SF"/>
    <property type="match status" value="1"/>
</dbReference>
<dbReference type="Pfam" id="PF00583">
    <property type="entry name" value="Acetyltransf_1"/>
    <property type="match status" value="1"/>
</dbReference>
<dbReference type="AlphaFoldDB" id="A0A7C4RUH7"/>
<organism evidence="2">
    <name type="scientific">Desulfatirhabdium butyrativorans</name>
    <dbReference type="NCBI Taxonomy" id="340467"/>
    <lineage>
        <taxon>Bacteria</taxon>
        <taxon>Pseudomonadati</taxon>
        <taxon>Thermodesulfobacteriota</taxon>
        <taxon>Desulfobacteria</taxon>
        <taxon>Desulfobacterales</taxon>
        <taxon>Desulfatirhabdiaceae</taxon>
        <taxon>Desulfatirhabdium</taxon>
    </lineage>
</organism>
<evidence type="ECO:0000259" key="1">
    <source>
        <dbReference type="PROSITE" id="PS51186"/>
    </source>
</evidence>
<dbReference type="InterPro" id="IPR016181">
    <property type="entry name" value="Acyl_CoA_acyltransferase"/>
</dbReference>
<dbReference type="PIRSF" id="PIRSF037663">
    <property type="entry name" value="Acetyltransf_GNAT_prd"/>
    <property type="match status" value="1"/>
</dbReference>
<gene>
    <name evidence="2" type="ORF">ENS29_16810</name>
</gene>
<dbReference type="InterPro" id="IPR017255">
    <property type="entry name" value="AcTrfase_GNAT_prd"/>
</dbReference>
<protein>
    <submittedName>
        <fullName evidence="2">N-acetyltransferase</fullName>
    </submittedName>
</protein>
<dbReference type="PANTHER" id="PTHR43617">
    <property type="entry name" value="L-AMINO ACID N-ACETYLTRANSFERASE"/>
    <property type="match status" value="1"/>
</dbReference>
<name>A0A7C4RUH7_9BACT</name>
<dbReference type="InterPro" id="IPR050276">
    <property type="entry name" value="MshD_Acetyltransferase"/>
</dbReference>
<dbReference type="GO" id="GO:0016747">
    <property type="term" value="F:acyltransferase activity, transferring groups other than amino-acyl groups"/>
    <property type="evidence" value="ECO:0007669"/>
    <property type="project" value="InterPro"/>
</dbReference>
<evidence type="ECO:0000313" key="2">
    <source>
        <dbReference type="EMBL" id="HGU34485.1"/>
    </source>
</evidence>
<dbReference type="PANTHER" id="PTHR43617:SF38">
    <property type="entry name" value="N-ACETYLTRANSFERASE DOMAIN-CONTAINING PROTEIN"/>
    <property type="match status" value="1"/>
</dbReference>
<sequence>MLALARKFLWKQPSHIKGHAMTSQDISVRLMEARDFDAVVAIDEKVMKVARPEYYRMKFEKLLNSQDCLPTSLVAVKPDGTVVGFIMGELFIGEYGIFQEQATLDTIGVDPDAQQQGVGDRLMREFLDHLKSLGVQKVNTLVAWNDDKMVHFFSSKGFSPSQTINLEKKL</sequence>
<feature type="domain" description="N-acetyltransferase" evidence="1">
    <location>
        <begin position="26"/>
        <end position="170"/>
    </location>
</feature>
<dbReference type="SUPFAM" id="SSF55729">
    <property type="entry name" value="Acyl-CoA N-acyltransferases (Nat)"/>
    <property type="match status" value="1"/>
</dbReference>
<accession>A0A7C4RUH7</accession>
<proteinExistence type="predicted"/>
<dbReference type="InterPro" id="IPR000182">
    <property type="entry name" value="GNAT_dom"/>
</dbReference>
<dbReference type="PROSITE" id="PS51186">
    <property type="entry name" value="GNAT"/>
    <property type="match status" value="1"/>
</dbReference>
<dbReference type="EMBL" id="DSUH01000380">
    <property type="protein sequence ID" value="HGU34485.1"/>
    <property type="molecule type" value="Genomic_DNA"/>
</dbReference>